<keyword evidence="4" id="KW-1185">Reference proteome</keyword>
<evidence type="ECO:0000313" key="3">
    <source>
        <dbReference type="EMBL" id="GII27212.1"/>
    </source>
</evidence>
<dbReference type="Proteomes" id="UP000650628">
    <property type="component" value="Unassembled WGS sequence"/>
</dbReference>
<dbReference type="AlphaFoldDB" id="A0A8J3TK75"/>
<feature type="compositionally biased region" description="Low complexity" evidence="1">
    <location>
        <begin position="173"/>
        <end position="186"/>
    </location>
</feature>
<keyword evidence="2" id="KW-0812">Transmembrane</keyword>
<feature type="compositionally biased region" description="Pro residues" evidence="1">
    <location>
        <begin position="187"/>
        <end position="202"/>
    </location>
</feature>
<feature type="compositionally biased region" description="Pro residues" evidence="1">
    <location>
        <begin position="142"/>
        <end position="153"/>
    </location>
</feature>
<keyword evidence="2" id="KW-1133">Transmembrane helix</keyword>
<feature type="compositionally biased region" description="Pro residues" evidence="1">
    <location>
        <begin position="210"/>
        <end position="223"/>
    </location>
</feature>
<feature type="compositionally biased region" description="Low complexity" evidence="1">
    <location>
        <begin position="72"/>
        <end position="100"/>
    </location>
</feature>
<evidence type="ECO:0000256" key="1">
    <source>
        <dbReference type="SAM" id="MobiDB-lite"/>
    </source>
</evidence>
<dbReference type="EMBL" id="BOOO01000002">
    <property type="protein sequence ID" value="GII27212.1"/>
    <property type="molecule type" value="Genomic_DNA"/>
</dbReference>
<name>A0A8J3TK75_9ACTN</name>
<feature type="transmembrane region" description="Helical" evidence="2">
    <location>
        <begin position="20"/>
        <end position="40"/>
    </location>
</feature>
<reference evidence="3 4" key="1">
    <citation type="submission" date="2021-01" db="EMBL/GenBank/DDBJ databases">
        <title>Whole genome shotgun sequence of Planotetraspora mira NBRC 15435.</title>
        <authorList>
            <person name="Komaki H."/>
            <person name="Tamura T."/>
        </authorList>
    </citation>
    <scope>NUCLEOTIDE SEQUENCE [LARGE SCALE GENOMIC DNA]</scope>
    <source>
        <strain evidence="3 4">NBRC 15435</strain>
    </source>
</reference>
<evidence type="ECO:0000313" key="4">
    <source>
        <dbReference type="Proteomes" id="UP000650628"/>
    </source>
</evidence>
<accession>A0A8J3TK75</accession>
<organism evidence="3 4">
    <name type="scientific">Planotetraspora mira</name>
    <dbReference type="NCBI Taxonomy" id="58121"/>
    <lineage>
        <taxon>Bacteria</taxon>
        <taxon>Bacillati</taxon>
        <taxon>Actinomycetota</taxon>
        <taxon>Actinomycetes</taxon>
        <taxon>Streptosporangiales</taxon>
        <taxon>Streptosporangiaceae</taxon>
        <taxon>Planotetraspora</taxon>
    </lineage>
</organism>
<keyword evidence="2" id="KW-0472">Membrane</keyword>
<evidence type="ECO:0000256" key="2">
    <source>
        <dbReference type="SAM" id="Phobius"/>
    </source>
</evidence>
<proteinExistence type="predicted"/>
<comment type="caution">
    <text evidence="3">The sequence shown here is derived from an EMBL/GenBank/DDBJ whole genome shotgun (WGS) entry which is preliminary data.</text>
</comment>
<sequence>MSDFSPPPRTGHPQRPRTALALMGVMSVVGLAGLGIVLALSSNGDVAHEPATPSAAPASFIVQAPTTPPETIPENPEATWAPGVVAGEAPGAQGAGEVPPDTISPTDPAEQPGAPETRPGTPPKHPDRRNPGHPGRNELPTSPAPRPVLPPRMPVEKPAPAAPAARAPREVTPAQAPPGAARSAAPQPGPNPDRPGPAPVQPGPNLVQPGPTPVQPGPNPVQPGPTALAPRPGPSRLPDPCATYHDARRDYCYRVVADLTAGG</sequence>
<feature type="region of interest" description="Disordered" evidence="1">
    <location>
        <begin position="45"/>
        <end position="242"/>
    </location>
</feature>
<protein>
    <submittedName>
        <fullName evidence="3">Uncharacterized protein</fullName>
    </submittedName>
</protein>
<gene>
    <name evidence="3" type="ORF">Pmi06nite_06540</name>
</gene>